<reference evidence="2 3" key="1">
    <citation type="journal article" date="2012" name="J. Bacteriol.">
        <title>Genome sequence of Rhizobium grahamii CCGE502, a broad-host-range symbiont with low nodulation competitiveness in Phaseolus vulgaris.</title>
        <authorList>
            <person name="Althabegoiti M.J."/>
            <person name="Lozano L."/>
            <person name="Torres-Tejerizo G."/>
            <person name="Ormeno-Orrillo E."/>
            <person name="Rogel M.A."/>
            <person name="Gonzalez V."/>
            <person name="Martinez-Romero E."/>
        </authorList>
    </citation>
    <scope>NUCLEOTIDE SEQUENCE [LARGE SCALE GENOMIC DNA]</scope>
    <source>
        <strain evidence="2 3">CCGE 502</strain>
    </source>
</reference>
<accession>S3I1K5</accession>
<dbReference type="SUPFAM" id="SSF53474">
    <property type="entry name" value="alpha/beta-Hydrolases"/>
    <property type="match status" value="1"/>
</dbReference>
<evidence type="ECO:0000259" key="1">
    <source>
        <dbReference type="Pfam" id="PF00561"/>
    </source>
</evidence>
<dbReference type="GO" id="GO:0016787">
    <property type="term" value="F:hydrolase activity"/>
    <property type="evidence" value="ECO:0007669"/>
    <property type="project" value="UniProtKB-KW"/>
</dbReference>
<sequence>MADVVGLAKLILQQQERRAVDRAANDGFRAITFQSDDGLTLYARDYGGPEIADRLPVICLPGLTRNARDFHSLALLLSTDPVTPWRVIAIDYRGRGQSDRDANKANYNLGIEARDVVSACQYLDIERGIFIGTSRGGLILHLLAQMRPDLIAAVILNDIGPDIEANGLKRIRDYLNAAPPRSWSEAVAFLKACHGRYFPALQEDDWREMAAAIYRDIDGKPVADFDPAIATQLLAIDFAQPLPDLWQYFDDLTAVPVLVVKGEHSDLIADKTVEAMRDRCPSLSVLEAQGQGHAPLLHLEPVLQRVRRFVSEVT</sequence>
<comment type="caution">
    <text evidence="2">The sequence shown here is derived from an EMBL/GenBank/DDBJ whole genome shotgun (WGS) entry which is preliminary data.</text>
</comment>
<dbReference type="Proteomes" id="UP000014411">
    <property type="component" value="Unassembled WGS sequence"/>
</dbReference>
<evidence type="ECO:0000313" key="2">
    <source>
        <dbReference type="EMBL" id="EPE99096.1"/>
    </source>
</evidence>
<evidence type="ECO:0000313" key="3">
    <source>
        <dbReference type="Proteomes" id="UP000014411"/>
    </source>
</evidence>
<dbReference type="STRING" id="990285.RGCCGE502_06504"/>
<name>S3I1K5_9HYPH</name>
<keyword evidence="2" id="KW-0378">Hydrolase</keyword>
<dbReference type="AlphaFoldDB" id="S3I1K5"/>
<gene>
    <name evidence="2" type="ORF">RGCCGE502_06504</name>
</gene>
<dbReference type="Pfam" id="PF00561">
    <property type="entry name" value="Abhydrolase_1"/>
    <property type="match status" value="1"/>
</dbReference>
<dbReference type="InterPro" id="IPR029058">
    <property type="entry name" value="AB_hydrolase_fold"/>
</dbReference>
<proteinExistence type="predicted"/>
<dbReference type="eggNOG" id="COG0596">
    <property type="taxonomic scope" value="Bacteria"/>
</dbReference>
<dbReference type="HOGENOM" id="CLU_020336_1_1_5"/>
<dbReference type="PANTHER" id="PTHR43194:SF2">
    <property type="entry name" value="PEROXISOMAL MEMBRANE PROTEIN LPX1"/>
    <property type="match status" value="1"/>
</dbReference>
<protein>
    <submittedName>
        <fullName evidence="2">Hydroxybutyrate-dimer hydrolase</fullName>
    </submittedName>
</protein>
<dbReference type="Gene3D" id="3.40.50.1820">
    <property type="entry name" value="alpha/beta hydrolase"/>
    <property type="match status" value="1"/>
</dbReference>
<dbReference type="InterPro" id="IPR000073">
    <property type="entry name" value="AB_hydrolase_1"/>
</dbReference>
<dbReference type="PANTHER" id="PTHR43194">
    <property type="entry name" value="HYDROLASE ALPHA/BETA FOLD FAMILY"/>
    <property type="match status" value="1"/>
</dbReference>
<organism evidence="2 3">
    <name type="scientific">Rhizobium grahamii CCGE 502</name>
    <dbReference type="NCBI Taxonomy" id="990285"/>
    <lineage>
        <taxon>Bacteria</taxon>
        <taxon>Pseudomonadati</taxon>
        <taxon>Pseudomonadota</taxon>
        <taxon>Alphaproteobacteria</taxon>
        <taxon>Hyphomicrobiales</taxon>
        <taxon>Rhizobiaceae</taxon>
        <taxon>Rhizobium/Agrobacterium group</taxon>
        <taxon>Rhizobium</taxon>
    </lineage>
</organism>
<dbReference type="InterPro" id="IPR050228">
    <property type="entry name" value="Carboxylesterase_BioH"/>
</dbReference>
<dbReference type="EMBL" id="AEYE02000008">
    <property type="protein sequence ID" value="EPE99096.1"/>
    <property type="molecule type" value="Genomic_DNA"/>
</dbReference>
<feature type="domain" description="AB hydrolase-1" evidence="1">
    <location>
        <begin position="56"/>
        <end position="296"/>
    </location>
</feature>
<keyword evidence="3" id="KW-1185">Reference proteome</keyword>